<evidence type="ECO:0000256" key="1">
    <source>
        <dbReference type="SAM" id="MobiDB-lite"/>
    </source>
</evidence>
<dbReference type="Proteomes" id="UP000482155">
    <property type="component" value="Unassembled WGS sequence"/>
</dbReference>
<feature type="transmembrane region" description="Helical" evidence="2">
    <location>
        <begin position="363"/>
        <end position="383"/>
    </location>
</feature>
<sequence length="384" mass="42695">MQYPAVDFDYLERETERQKRLQQEARKALELKKARLRGAEPEAPPETADHHDEPPAPAVKPISVTEKPIADVNDTIDRVRSIPELRSALIPIDHALEGEGWSKPFLLSKADLEPWRSYLRGYHDSRLFPHGRKPGARPDESTLDHGVQALLELKRIEPRLILDPAVQIDQPVEYLDLAGELRKCADPIQARTLAGIANDVHEAQLQKAVECGRELGNHLCDALLGEGHVNLIKAWEKTFRRKPNVNELHVMLTTGRVREIAETPRPAAENRPQAPVDAERRQAAQAQAQMQAPAQVHAPSQPLAETPPPPARAPEQRRALVAVVGDDEPEASPASPAAVSVEAEPSFMRSLEKRIKLSQRQKLLLHILHLAVCCAALAAYVHFV</sequence>
<feature type="compositionally biased region" description="Low complexity" evidence="1">
    <location>
        <begin position="283"/>
        <end position="304"/>
    </location>
</feature>
<dbReference type="EMBL" id="JAAIVB010000012">
    <property type="protein sequence ID" value="NEX60266.1"/>
    <property type="molecule type" value="Genomic_DNA"/>
</dbReference>
<feature type="compositionally biased region" description="Basic and acidic residues" evidence="1">
    <location>
        <begin position="30"/>
        <end position="40"/>
    </location>
</feature>
<feature type="region of interest" description="Disordered" evidence="1">
    <location>
        <begin position="259"/>
        <end position="317"/>
    </location>
</feature>
<organism evidence="3 4">
    <name type="scientific">Noviherbaspirillum galbum</name>
    <dbReference type="NCBI Taxonomy" id="2709383"/>
    <lineage>
        <taxon>Bacteria</taxon>
        <taxon>Pseudomonadati</taxon>
        <taxon>Pseudomonadota</taxon>
        <taxon>Betaproteobacteria</taxon>
        <taxon>Burkholderiales</taxon>
        <taxon>Oxalobacteraceae</taxon>
        <taxon>Noviherbaspirillum</taxon>
    </lineage>
</organism>
<proteinExistence type="predicted"/>
<keyword evidence="2" id="KW-0472">Membrane</keyword>
<protein>
    <submittedName>
        <fullName evidence="3">Uncharacterized protein</fullName>
    </submittedName>
</protein>
<evidence type="ECO:0000313" key="3">
    <source>
        <dbReference type="EMBL" id="NEX60266.1"/>
    </source>
</evidence>
<reference evidence="3 4" key="1">
    <citation type="submission" date="2020-02" db="EMBL/GenBank/DDBJ databases">
        <authorList>
            <person name="Kim M.K."/>
        </authorList>
    </citation>
    <scope>NUCLEOTIDE SEQUENCE [LARGE SCALE GENOMIC DNA]</scope>
    <source>
        <strain evidence="3 4">17J57-3</strain>
    </source>
</reference>
<feature type="region of interest" description="Disordered" evidence="1">
    <location>
        <begin position="30"/>
        <end position="60"/>
    </location>
</feature>
<name>A0A6B3SND0_9BURK</name>
<evidence type="ECO:0000256" key="2">
    <source>
        <dbReference type="SAM" id="Phobius"/>
    </source>
</evidence>
<accession>A0A6B3SND0</accession>
<gene>
    <name evidence="3" type="ORF">G3574_04170</name>
</gene>
<keyword evidence="2" id="KW-1133">Transmembrane helix</keyword>
<dbReference type="AlphaFoldDB" id="A0A6B3SND0"/>
<dbReference type="RefSeq" id="WP_163960768.1">
    <property type="nucleotide sequence ID" value="NZ_JAAIVB010000012.1"/>
</dbReference>
<keyword evidence="4" id="KW-1185">Reference proteome</keyword>
<evidence type="ECO:0000313" key="4">
    <source>
        <dbReference type="Proteomes" id="UP000482155"/>
    </source>
</evidence>
<keyword evidence="2" id="KW-0812">Transmembrane</keyword>
<comment type="caution">
    <text evidence="3">The sequence shown here is derived from an EMBL/GenBank/DDBJ whole genome shotgun (WGS) entry which is preliminary data.</text>
</comment>